<dbReference type="Gene3D" id="1.20.1250.20">
    <property type="entry name" value="MFS general substrate transporter like domains"/>
    <property type="match status" value="2"/>
</dbReference>
<evidence type="ECO:0000256" key="3">
    <source>
        <dbReference type="ARBA" id="ARBA00022448"/>
    </source>
</evidence>
<feature type="domain" description="Major facilitator superfamily (MFS) profile" evidence="8">
    <location>
        <begin position="275"/>
        <end position="694"/>
    </location>
</feature>
<feature type="transmembrane region" description="Helical" evidence="7">
    <location>
        <begin position="434"/>
        <end position="456"/>
    </location>
</feature>
<evidence type="ECO:0000256" key="7">
    <source>
        <dbReference type="SAM" id="Phobius"/>
    </source>
</evidence>
<dbReference type="Gene3D" id="3.40.30.10">
    <property type="entry name" value="Glutaredoxin"/>
    <property type="match status" value="1"/>
</dbReference>
<dbReference type="GO" id="GO:0000398">
    <property type="term" value="P:mRNA splicing, via spliceosome"/>
    <property type="evidence" value="ECO:0007669"/>
    <property type="project" value="InterPro"/>
</dbReference>
<dbReference type="EMBL" id="JAAABM010000007">
    <property type="protein sequence ID" value="KAF7676081.1"/>
    <property type="molecule type" value="Genomic_DNA"/>
</dbReference>
<dbReference type="CDD" id="cd17327">
    <property type="entry name" value="MFS_FEN2_like"/>
    <property type="match status" value="1"/>
</dbReference>
<dbReference type="PRINTS" id="PR00449">
    <property type="entry name" value="RASTRNSFRMNG"/>
</dbReference>
<sequence>MEYNSLPPEITVLLLGDSEVGKSTFLSRLSLGVQPQNDDLPPYELPKLRDIDQPYAFDITLYGRPYRLQFYDTASPQNYTLLHPQFVILCYDISSRASLESLSSTWLPVVNKHFNYDENLPVMVLGLKRDLRRQWTLAEHGPDKKGKGASVMPHEGLQTAQRMLCDHYAECSALTGELCRQVLEDVAKTCAKTTTKDGAKTQADVCNLIFLSHIACNHTMATAFDHDKLSAEHQQTENVAEKISTSSGSGELEAQNIDLEEKEAARVLRKVDMRLVPMLSLLYLVAFIDRSNIGNAKIAGMTDDLKMHGSQYNTAVTLFFVPYTLLEVPSNIVLKMMRPSHWMAILMFCWGLVMTLMGLTSSYGGLLAGRFFLGVTESGFFPAATFLLTLWYRRFELQRRMAVFYVAASLAGAFSGLLAYGIEKLDGRSGLAGWQWIFLIEGLIPVALALIIWKILPDSPETAKFLTQPERDLLVSRLSNDSGSGQGQATNSDKISKEQILTGLSDWKIWAATVIFWGNTVGVYGFTATVPSVIQGLGYTSANAQLMTIPIYVFAAILTLIFAWASDLTRKRSPYIIAGYSIAVCGFIAQLAIPKPAYPGITYGFLFPVAGGLYCPFTCLVSWIGNSLAPSSKRAVGMALLISVGNMGGIMGSNIYLSREAPKYTTGFSASLAMCCTAILMTFVLRWAYAKENRLRDELIAEHGEDAIRARYSEQELLLMGDKSPFYRLSVVAPRRYNLKHTHLLIRHLRIHNNTKIFDTQPILILRSHQAQIYAPYRVVNPAYSDLSSSTVTHLQPKLHARTHTHPPTMGSVVLPHLRTGWHVDQAILSEEDRLVLIRFGRDSDPDCMSQDEVLYKIADRVKNFCAIYLCDLDEVPDFKAMYELYDPCTVMFFFRNKHMMCDFGTGNNNKLNWVLEDKQEFIDIIETVYRGAKKGRGLVVSPKDYST</sequence>
<keyword evidence="6 7" id="KW-0472">Membrane</keyword>
<reference evidence="9" key="1">
    <citation type="submission" date="2020-01" db="EMBL/GenBank/DDBJ databases">
        <authorList>
            <person name="Feng Z.H.Z."/>
        </authorList>
    </citation>
    <scope>NUCLEOTIDE SEQUENCE</scope>
    <source>
        <strain evidence="9">CBS107.38</strain>
    </source>
</reference>
<dbReference type="AlphaFoldDB" id="A0A8H7B6K1"/>
<dbReference type="PROSITE" id="PS50850">
    <property type="entry name" value="MFS"/>
    <property type="match status" value="1"/>
</dbReference>
<dbReference type="InterPro" id="IPR001806">
    <property type="entry name" value="Small_GTPase"/>
</dbReference>
<dbReference type="RefSeq" id="XP_038786322.1">
    <property type="nucleotide sequence ID" value="XM_038930633.1"/>
</dbReference>
<dbReference type="CDD" id="cd02954">
    <property type="entry name" value="DIM1"/>
    <property type="match status" value="1"/>
</dbReference>
<dbReference type="SUPFAM" id="SSF103473">
    <property type="entry name" value="MFS general substrate transporter"/>
    <property type="match status" value="1"/>
</dbReference>
<comment type="subcellular location">
    <subcellularLocation>
        <location evidence="1">Membrane</location>
        <topology evidence="1">Multi-pass membrane protein</topology>
    </subcellularLocation>
</comment>
<dbReference type="GO" id="GO:0005525">
    <property type="term" value="F:GTP binding"/>
    <property type="evidence" value="ECO:0007669"/>
    <property type="project" value="InterPro"/>
</dbReference>
<evidence type="ECO:0000259" key="8">
    <source>
        <dbReference type="PROSITE" id="PS50850"/>
    </source>
</evidence>
<feature type="transmembrane region" description="Helical" evidence="7">
    <location>
        <begin position="403"/>
        <end position="422"/>
    </location>
</feature>
<dbReference type="SMART" id="SM00174">
    <property type="entry name" value="RHO"/>
    <property type="match status" value="1"/>
</dbReference>
<dbReference type="GO" id="GO:0003924">
    <property type="term" value="F:GTPase activity"/>
    <property type="evidence" value="ECO:0007669"/>
    <property type="project" value="InterPro"/>
</dbReference>
<dbReference type="FunFam" id="1.20.1250.20:FF:000013">
    <property type="entry name" value="MFS general substrate transporter"/>
    <property type="match status" value="1"/>
</dbReference>
<evidence type="ECO:0000256" key="5">
    <source>
        <dbReference type="ARBA" id="ARBA00022989"/>
    </source>
</evidence>
<dbReference type="SMART" id="SM01410">
    <property type="entry name" value="DIM1"/>
    <property type="match status" value="1"/>
</dbReference>
<feature type="transmembrane region" description="Helical" evidence="7">
    <location>
        <begin position="371"/>
        <end position="391"/>
    </location>
</feature>
<dbReference type="SMART" id="SM00173">
    <property type="entry name" value="RAS"/>
    <property type="match status" value="1"/>
</dbReference>
<keyword evidence="3" id="KW-0813">Transport</keyword>
<dbReference type="SUPFAM" id="SSF52833">
    <property type="entry name" value="Thioredoxin-like"/>
    <property type="match status" value="1"/>
</dbReference>
<dbReference type="Pfam" id="PF07690">
    <property type="entry name" value="MFS_1"/>
    <property type="match status" value="1"/>
</dbReference>
<proteinExistence type="inferred from homology"/>
<protein>
    <submittedName>
        <fullName evidence="9">Mfs general substrate transporter</fullName>
    </submittedName>
</protein>
<feature type="transmembrane region" description="Helical" evidence="7">
    <location>
        <begin position="507"/>
        <end position="526"/>
    </location>
</feature>
<comment type="similarity">
    <text evidence="2">Belongs to the DIM1 family.</text>
</comment>
<feature type="transmembrane region" description="Helical" evidence="7">
    <location>
        <begin position="313"/>
        <end position="334"/>
    </location>
</feature>
<dbReference type="GO" id="GO:0016020">
    <property type="term" value="C:membrane"/>
    <property type="evidence" value="ECO:0007669"/>
    <property type="project" value="UniProtKB-SubCell"/>
</dbReference>
<dbReference type="SUPFAM" id="SSF52540">
    <property type="entry name" value="P-loop containing nucleoside triphosphate hydrolases"/>
    <property type="match status" value="1"/>
</dbReference>
<dbReference type="SMART" id="SM00175">
    <property type="entry name" value="RAB"/>
    <property type="match status" value="1"/>
</dbReference>
<comment type="caution">
    <text evidence="9">The sequence shown here is derived from an EMBL/GenBank/DDBJ whole genome shotgun (WGS) entry which is preliminary data.</text>
</comment>
<gene>
    <name evidence="9" type="ORF">GT037_005586</name>
</gene>
<dbReference type="FunFam" id="1.20.1250.20:FF:000034">
    <property type="entry name" value="MFS general substrate transporter"/>
    <property type="match status" value="1"/>
</dbReference>
<dbReference type="Pfam" id="PF02966">
    <property type="entry name" value="DIM1"/>
    <property type="match status" value="1"/>
</dbReference>
<reference evidence="9" key="2">
    <citation type="submission" date="2020-08" db="EMBL/GenBank/DDBJ databases">
        <title>Draft Genome Sequence of Cumin Blight Pathogen Alternaria burnsii.</title>
        <authorList>
            <person name="Feng Z."/>
        </authorList>
    </citation>
    <scope>NUCLEOTIDE SEQUENCE</scope>
    <source>
        <strain evidence="9">CBS107.38</strain>
    </source>
</reference>
<dbReference type="PROSITE" id="PS51419">
    <property type="entry name" value="RAB"/>
    <property type="match status" value="1"/>
</dbReference>
<evidence type="ECO:0000313" key="10">
    <source>
        <dbReference type="Proteomes" id="UP000596902"/>
    </source>
</evidence>
<organism evidence="9 10">
    <name type="scientific">Alternaria burnsii</name>
    <dbReference type="NCBI Taxonomy" id="1187904"/>
    <lineage>
        <taxon>Eukaryota</taxon>
        <taxon>Fungi</taxon>
        <taxon>Dikarya</taxon>
        <taxon>Ascomycota</taxon>
        <taxon>Pezizomycotina</taxon>
        <taxon>Dothideomycetes</taxon>
        <taxon>Pleosporomycetidae</taxon>
        <taxon>Pleosporales</taxon>
        <taxon>Pleosporineae</taxon>
        <taxon>Pleosporaceae</taxon>
        <taxon>Alternaria</taxon>
        <taxon>Alternaria sect. Alternaria</taxon>
    </lineage>
</organism>
<feature type="transmembrane region" description="Helical" evidence="7">
    <location>
        <begin position="605"/>
        <end position="624"/>
    </location>
</feature>
<evidence type="ECO:0000256" key="1">
    <source>
        <dbReference type="ARBA" id="ARBA00004141"/>
    </source>
</evidence>
<dbReference type="InterPro" id="IPR036259">
    <property type="entry name" value="MFS_trans_sf"/>
</dbReference>
<dbReference type="Pfam" id="PF00071">
    <property type="entry name" value="Ras"/>
    <property type="match status" value="1"/>
</dbReference>
<evidence type="ECO:0000256" key="2">
    <source>
        <dbReference type="ARBA" id="ARBA00008241"/>
    </source>
</evidence>
<dbReference type="InterPro" id="IPR020846">
    <property type="entry name" value="MFS_dom"/>
</dbReference>
<feature type="non-terminal residue" evidence="9">
    <location>
        <position position="1"/>
    </location>
</feature>
<keyword evidence="10" id="KW-1185">Reference proteome</keyword>
<dbReference type="Proteomes" id="UP000596902">
    <property type="component" value="Unassembled WGS sequence"/>
</dbReference>
<feature type="transmembrane region" description="Helical" evidence="7">
    <location>
        <begin position="636"/>
        <end position="656"/>
    </location>
</feature>
<dbReference type="InterPro" id="IPR027417">
    <property type="entry name" value="P-loop_NTPase"/>
</dbReference>
<feature type="transmembrane region" description="Helical" evidence="7">
    <location>
        <begin position="575"/>
        <end position="593"/>
    </location>
</feature>
<keyword evidence="5 7" id="KW-1133">Transmembrane helix</keyword>
<evidence type="ECO:0000256" key="4">
    <source>
        <dbReference type="ARBA" id="ARBA00022692"/>
    </source>
</evidence>
<dbReference type="FunFam" id="3.40.30.10:FF:000004">
    <property type="entry name" value="Spliceosomal protein DIB1"/>
    <property type="match status" value="1"/>
</dbReference>
<dbReference type="PROSITE" id="PS51420">
    <property type="entry name" value="RHO"/>
    <property type="match status" value="1"/>
</dbReference>
<dbReference type="InterPro" id="IPR036249">
    <property type="entry name" value="Thioredoxin-like_sf"/>
</dbReference>
<feature type="transmembrane region" description="Helical" evidence="7">
    <location>
        <begin position="668"/>
        <end position="689"/>
    </location>
</feature>
<dbReference type="InterPro" id="IPR004123">
    <property type="entry name" value="Dim1"/>
</dbReference>
<feature type="transmembrane region" description="Helical" evidence="7">
    <location>
        <begin position="546"/>
        <end position="563"/>
    </location>
</feature>
<dbReference type="PANTHER" id="PTHR43791:SF18">
    <property type="entry name" value="NICOTINIC ACID TRANSPORTER TNA1, PUTATIVE (AFU_ORTHOLOGUE AFUA_3G03820)-RELATED"/>
    <property type="match status" value="1"/>
</dbReference>
<feature type="transmembrane region" description="Helical" evidence="7">
    <location>
        <begin position="341"/>
        <end position="359"/>
    </location>
</feature>
<evidence type="ECO:0000313" key="9">
    <source>
        <dbReference type="EMBL" id="KAF7676081.1"/>
    </source>
</evidence>
<evidence type="ECO:0000256" key="6">
    <source>
        <dbReference type="ARBA" id="ARBA00023136"/>
    </source>
</evidence>
<dbReference type="GeneID" id="62203811"/>
<dbReference type="InterPro" id="IPR011701">
    <property type="entry name" value="MFS"/>
</dbReference>
<dbReference type="PANTHER" id="PTHR43791">
    <property type="entry name" value="PERMEASE-RELATED"/>
    <property type="match status" value="1"/>
</dbReference>
<dbReference type="Gene3D" id="3.40.50.300">
    <property type="entry name" value="P-loop containing nucleotide triphosphate hydrolases"/>
    <property type="match status" value="1"/>
</dbReference>
<keyword evidence="4 7" id="KW-0812">Transmembrane</keyword>
<dbReference type="GO" id="GO:0022857">
    <property type="term" value="F:transmembrane transporter activity"/>
    <property type="evidence" value="ECO:0007669"/>
    <property type="project" value="InterPro"/>
</dbReference>
<dbReference type="GO" id="GO:0046540">
    <property type="term" value="C:U4/U6 x U5 tri-snRNP complex"/>
    <property type="evidence" value="ECO:0007669"/>
    <property type="project" value="InterPro"/>
</dbReference>
<name>A0A8H7B6K1_9PLEO</name>
<accession>A0A8H7B6K1</accession>